<name>A0AAD6XB03_9AGAR</name>
<feature type="non-terminal residue" evidence="7">
    <location>
        <position position="1"/>
    </location>
</feature>
<reference evidence="7" key="1">
    <citation type="submission" date="2023-03" db="EMBL/GenBank/DDBJ databases">
        <title>Massive genome expansion in bonnet fungi (Mycena s.s.) driven by repeated elements and novel gene families across ecological guilds.</title>
        <authorList>
            <consortium name="Lawrence Berkeley National Laboratory"/>
            <person name="Harder C.B."/>
            <person name="Miyauchi S."/>
            <person name="Viragh M."/>
            <person name="Kuo A."/>
            <person name="Thoen E."/>
            <person name="Andreopoulos B."/>
            <person name="Lu D."/>
            <person name="Skrede I."/>
            <person name="Drula E."/>
            <person name="Henrissat B."/>
            <person name="Morin E."/>
            <person name="Kohler A."/>
            <person name="Barry K."/>
            <person name="LaButti K."/>
            <person name="Morin E."/>
            <person name="Salamov A."/>
            <person name="Lipzen A."/>
            <person name="Mereny Z."/>
            <person name="Hegedus B."/>
            <person name="Baldrian P."/>
            <person name="Stursova M."/>
            <person name="Weitz H."/>
            <person name="Taylor A."/>
            <person name="Grigoriev I.V."/>
            <person name="Nagy L.G."/>
            <person name="Martin F."/>
            <person name="Kauserud H."/>
        </authorList>
    </citation>
    <scope>NUCLEOTIDE SEQUENCE</scope>
    <source>
        <strain evidence="7">CBHHK200</strain>
    </source>
</reference>
<sequence length="105" mass="12310">MKRQCQLSSSVEEPPLSRSRTTRPPSFSMAHPEHFVPMREEAERFAKQESWTKLALNNMVKIYSFLRESQRPNTFSPLNMVRKVVSKDGFQLSNGAFFRMARTWL</sequence>
<feature type="compositionally biased region" description="Polar residues" evidence="6">
    <location>
        <begin position="1"/>
        <end position="11"/>
    </location>
</feature>
<dbReference type="AlphaFoldDB" id="A0AAD6XB03"/>
<comment type="similarity">
    <text evidence="2">Belongs to the cytochrome P450 family.</text>
</comment>
<evidence type="ECO:0000256" key="3">
    <source>
        <dbReference type="ARBA" id="ARBA00022723"/>
    </source>
</evidence>
<feature type="region of interest" description="Disordered" evidence="6">
    <location>
        <begin position="1"/>
        <end position="33"/>
    </location>
</feature>
<accession>A0AAD6XB03</accession>
<comment type="cofactor">
    <cofactor evidence="1">
        <name>heme</name>
        <dbReference type="ChEBI" id="CHEBI:30413"/>
    </cofactor>
</comment>
<dbReference type="EMBL" id="JARJCM010000015">
    <property type="protein sequence ID" value="KAJ7041810.1"/>
    <property type="molecule type" value="Genomic_DNA"/>
</dbReference>
<evidence type="ECO:0000256" key="4">
    <source>
        <dbReference type="ARBA" id="ARBA00023002"/>
    </source>
</evidence>
<protein>
    <submittedName>
        <fullName evidence="7">Uncharacterized protein</fullName>
    </submittedName>
</protein>
<evidence type="ECO:0000256" key="6">
    <source>
        <dbReference type="SAM" id="MobiDB-lite"/>
    </source>
</evidence>
<dbReference type="GO" id="GO:0016491">
    <property type="term" value="F:oxidoreductase activity"/>
    <property type="evidence" value="ECO:0007669"/>
    <property type="project" value="UniProtKB-KW"/>
</dbReference>
<keyword evidence="8" id="KW-1185">Reference proteome</keyword>
<proteinExistence type="inferred from homology"/>
<evidence type="ECO:0000256" key="1">
    <source>
        <dbReference type="ARBA" id="ARBA00001971"/>
    </source>
</evidence>
<evidence type="ECO:0000313" key="7">
    <source>
        <dbReference type="EMBL" id="KAJ7041810.1"/>
    </source>
</evidence>
<evidence type="ECO:0000256" key="2">
    <source>
        <dbReference type="ARBA" id="ARBA00010617"/>
    </source>
</evidence>
<keyword evidence="4" id="KW-0560">Oxidoreductase</keyword>
<evidence type="ECO:0000256" key="5">
    <source>
        <dbReference type="ARBA" id="ARBA00023004"/>
    </source>
</evidence>
<keyword evidence="5" id="KW-0408">Iron</keyword>
<dbReference type="PANTHER" id="PTHR46206">
    <property type="entry name" value="CYTOCHROME P450"/>
    <property type="match status" value="1"/>
</dbReference>
<comment type="caution">
    <text evidence="7">The sequence shown here is derived from an EMBL/GenBank/DDBJ whole genome shotgun (WGS) entry which is preliminary data.</text>
</comment>
<feature type="compositionally biased region" description="Low complexity" evidence="6">
    <location>
        <begin position="14"/>
        <end position="28"/>
    </location>
</feature>
<organism evidence="7 8">
    <name type="scientific">Mycena alexandri</name>
    <dbReference type="NCBI Taxonomy" id="1745969"/>
    <lineage>
        <taxon>Eukaryota</taxon>
        <taxon>Fungi</taxon>
        <taxon>Dikarya</taxon>
        <taxon>Basidiomycota</taxon>
        <taxon>Agaricomycotina</taxon>
        <taxon>Agaricomycetes</taxon>
        <taxon>Agaricomycetidae</taxon>
        <taxon>Agaricales</taxon>
        <taxon>Marasmiineae</taxon>
        <taxon>Mycenaceae</taxon>
        <taxon>Mycena</taxon>
    </lineage>
</organism>
<dbReference type="Proteomes" id="UP001218188">
    <property type="component" value="Unassembled WGS sequence"/>
</dbReference>
<evidence type="ECO:0000313" key="8">
    <source>
        <dbReference type="Proteomes" id="UP001218188"/>
    </source>
</evidence>
<keyword evidence="3" id="KW-0479">Metal-binding</keyword>
<dbReference type="GO" id="GO:0046872">
    <property type="term" value="F:metal ion binding"/>
    <property type="evidence" value="ECO:0007669"/>
    <property type="project" value="UniProtKB-KW"/>
</dbReference>
<gene>
    <name evidence="7" type="ORF">C8F04DRAFT_1078815</name>
</gene>